<dbReference type="GO" id="GO:0016887">
    <property type="term" value="F:ATP hydrolysis activity"/>
    <property type="evidence" value="ECO:0007669"/>
    <property type="project" value="InterPro"/>
</dbReference>
<dbReference type="GO" id="GO:0005524">
    <property type="term" value="F:ATP binding"/>
    <property type="evidence" value="ECO:0007669"/>
    <property type="project" value="UniProtKB-KW"/>
</dbReference>
<dbReference type="PANTHER" id="PTHR43335">
    <property type="entry name" value="ABC TRANSPORTER, ATP-BINDING PROTEIN"/>
    <property type="match status" value="1"/>
</dbReference>
<dbReference type="InterPro" id="IPR003439">
    <property type="entry name" value="ABC_transporter-like_ATP-bd"/>
</dbReference>
<sequence length="297" mass="32721">METAALSVRRLTKSFGRKQALHHVSFDCQPGHIVGLIGANGAGKTTIMKAILSLIKAKGDITINGQVSTFRHHAALADVGALIEYPGIYPYLSGRNQMKLFATPTADKNQRIQTIIQELHMAPYIDRRVKGYSLGMRQKMGIALALVNNPSLVILDEPMNGLDPQATKELRELIQKKQASGTTFLISSHILSELQKLAEDLIVIDHGRVVQQTTMRELLARNQHFLSLTTDQDLRAAGILAENGYLVTAHAPVRVQLRSTDTVAAVLKILTTYGVSIEDVQHEDGDFEQSVLDLIRE</sequence>
<dbReference type="Proteomes" id="UP000051955">
    <property type="component" value="Unassembled WGS sequence"/>
</dbReference>
<evidence type="ECO:0000313" key="6">
    <source>
        <dbReference type="EMBL" id="KRK93906.1"/>
    </source>
</evidence>
<reference evidence="6 7" key="1">
    <citation type="journal article" date="2015" name="Genome Announc.">
        <title>Expanding the biotechnology potential of lactobacilli through comparative genomics of 213 strains and associated genera.</title>
        <authorList>
            <person name="Sun Z."/>
            <person name="Harris H.M."/>
            <person name="McCann A."/>
            <person name="Guo C."/>
            <person name="Argimon S."/>
            <person name="Zhang W."/>
            <person name="Yang X."/>
            <person name="Jeffery I.B."/>
            <person name="Cooney J.C."/>
            <person name="Kagawa T.F."/>
            <person name="Liu W."/>
            <person name="Song Y."/>
            <person name="Salvetti E."/>
            <person name="Wrobel A."/>
            <person name="Rasinkangas P."/>
            <person name="Parkhill J."/>
            <person name="Rea M.C."/>
            <person name="O'Sullivan O."/>
            <person name="Ritari J."/>
            <person name="Douillard F.P."/>
            <person name="Paul Ross R."/>
            <person name="Yang R."/>
            <person name="Briner A.E."/>
            <person name="Felis G.E."/>
            <person name="de Vos W.M."/>
            <person name="Barrangou R."/>
            <person name="Klaenhammer T.R."/>
            <person name="Caufield P.W."/>
            <person name="Cui Y."/>
            <person name="Zhang H."/>
            <person name="O'Toole P.W."/>
        </authorList>
    </citation>
    <scope>NUCLEOTIDE SEQUENCE [LARGE SCALE GENOMIC DNA]</scope>
    <source>
        <strain evidence="6 7">DSM 19394</strain>
    </source>
</reference>
<dbReference type="SMART" id="SM00382">
    <property type="entry name" value="AAA"/>
    <property type="match status" value="1"/>
</dbReference>
<dbReference type="PATRIC" id="fig|1423715.3.peg.1267"/>
<keyword evidence="2" id="KW-0813">Transport</keyword>
<dbReference type="Gene3D" id="3.40.50.300">
    <property type="entry name" value="P-loop containing nucleotide triphosphate hydrolases"/>
    <property type="match status" value="1"/>
</dbReference>
<dbReference type="InterPro" id="IPR003593">
    <property type="entry name" value="AAA+_ATPase"/>
</dbReference>
<dbReference type="AlphaFoldDB" id="A0A0R1LPG1"/>
<keyword evidence="4" id="KW-0067">ATP-binding</keyword>
<dbReference type="SUPFAM" id="SSF52540">
    <property type="entry name" value="P-loop containing nucleoside triphosphate hydrolases"/>
    <property type="match status" value="1"/>
</dbReference>
<evidence type="ECO:0000256" key="4">
    <source>
        <dbReference type="ARBA" id="ARBA00022840"/>
    </source>
</evidence>
<dbReference type="STRING" id="1423715.FD25_GL001233"/>
<dbReference type="RefSeq" id="WP_057804630.1">
    <property type="nucleotide sequence ID" value="NZ_AZDV01000028.1"/>
</dbReference>
<keyword evidence="3" id="KW-0547">Nucleotide-binding</keyword>
<dbReference type="EMBL" id="AZDV01000028">
    <property type="protein sequence ID" value="KRK93906.1"/>
    <property type="molecule type" value="Genomic_DNA"/>
</dbReference>
<dbReference type="InterPro" id="IPR017871">
    <property type="entry name" value="ABC_transporter-like_CS"/>
</dbReference>
<evidence type="ECO:0000256" key="2">
    <source>
        <dbReference type="ARBA" id="ARBA00022448"/>
    </source>
</evidence>
<evidence type="ECO:0000313" key="7">
    <source>
        <dbReference type="Proteomes" id="UP000051955"/>
    </source>
</evidence>
<protein>
    <submittedName>
        <fullName evidence="6">ABC superfamily ATP binding cassette transporter, ABC protein</fullName>
    </submittedName>
</protein>
<keyword evidence="7" id="KW-1185">Reference proteome</keyword>
<name>A0A0R1LPG1_9LACO</name>
<comment type="similarity">
    <text evidence="1">Belongs to the ABC transporter superfamily.</text>
</comment>
<accession>A0A0R1LPG1</accession>
<proteinExistence type="inferred from homology"/>
<organism evidence="6 7">
    <name type="scientific">Levilactobacillus acidifarinae DSM 19394 = JCM 15949</name>
    <dbReference type="NCBI Taxonomy" id="1423715"/>
    <lineage>
        <taxon>Bacteria</taxon>
        <taxon>Bacillati</taxon>
        <taxon>Bacillota</taxon>
        <taxon>Bacilli</taxon>
        <taxon>Lactobacillales</taxon>
        <taxon>Lactobacillaceae</taxon>
        <taxon>Levilactobacillus</taxon>
    </lineage>
</organism>
<feature type="domain" description="ABC transporter" evidence="5">
    <location>
        <begin position="6"/>
        <end position="231"/>
    </location>
</feature>
<comment type="caution">
    <text evidence="6">The sequence shown here is derived from an EMBL/GenBank/DDBJ whole genome shotgun (WGS) entry which is preliminary data.</text>
</comment>
<gene>
    <name evidence="6" type="ORF">FD25_GL001233</name>
</gene>
<evidence type="ECO:0000256" key="3">
    <source>
        <dbReference type="ARBA" id="ARBA00022741"/>
    </source>
</evidence>
<dbReference type="PANTHER" id="PTHR43335:SF4">
    <property type="entry name" value="ABC TRANSPORTER, ATP-BINDING PROTEIN"/>
    <property type="match status" value="1"/>
</dbReference>
<evidence type="ECO:0000259" key="5">
    <source>
        <dbReference type="PROSITE" id="PS50893"/>
    </source>
</evidence>
<dbReference type="PROSITE" id="PS00211">
    <property type="entry name" value="ABC_TRANSPORTER_1"/>
    <property type="match status" value="1"/>
</dbReference>
<evidence type="ECO:0000256" key="1">
    <source>
        <dbReference type="ARBA" id="ARBA00005417"/>
    </source>
</evidence>
<dbReference type="Pfam" id="PF00005">
    <property type="entry name" value="ABC_tran"/>
    <property type="match status" value="1"/>
</dbReference>
<dbReference type="OrthoDB" id="9804819at2"/>
<dbReference type="InterPro" id="IPR027417">
    <property type="entry name" value="P-loop_NTPase"/>
</dbReference>
<dbReference type="PROSITE" id="PS50893">
    <property type="entry name" value="ABC_TRANSPORTER_2"/>
    <property type="match status" value="1"/>
</dbReference>